<evidence type="ECO:0000256" key="7">
    <source>
        <dbReference type="ARBA" id="ARBA00049047"/>
    </source>
</evidence>
<dbReference type="FunFam" id="3.20.20.70:FF:000107">
    <property type="entry name" value="Tryptophan synthase alpha chain, chloroplastic"/>
    <property type="match status" value="1"/>
</dbReference>
<protein>
    <recommendedName>
        <fullName evidence="12">Tryptophan synthase</fullName>
    </recommendedName>
</protein>
<evidence type="ECO:0000256" key="8">
    <source>
        <dbReference type="ARBA" id="ARBA00060788"/>
    </source>
</evidence>
<name>A0A830HCP2_9CHLO</name>
<evidence type="ECO:0000256" key="9">
    <source>
        <dbReference type="RuleBase" id="RU003662"/>
    </source>
</evidence>
<dbReference type="CDD" id="cd04724">
    <property type="entry name" value="Tryptophan_synthase_alpha"/>
    <property type="match status" value="1"/>
</dbReference>
<gene>
    <name evidence="10" type="ORF">PPROV_000327200</name>
</gene>
<dbReference type="Gene3D" id="3.20.20.70">
    <property type="entry name" value="Aldolase class I"/>
    <property type="match status" value="1"/>
</dbReference>
<keyword evidence="5" id="KW-0057">Aromatic amino acid biosynthesis</keyword>
<dbReference type="Proteomes" id="UP000660262">
    <property type="component" value="Unassembled WGS sequence"/>
</dbReference>
<dbReference type="GO" id="GO:0004834">
    <property type="term" value="F:tryptophan synthase activity"/>
    <property type="evidence" value="ECO:0007669"/>
    <property type="project" value="UniProtKB-EC"/>
</dbReference>
<comment type="similarity">
    <text evidence="8 9">Belongs to the TrpA family.</text>
</comment>
<evidence type="ECO:0000256" key="5">
    <source>
        <dbReference type="ARBA" id="ARBA00023141"/>
    </source>
</evidence>
<comment type="catalytic activity">
    <reaction evidence="7">
        <text>(1S,2R)-1-C-(indol-3-yl)glycerol 3-phosphate + L-serine = D-glyceraldehyde 3-phosphate + L-tryptophan + H2O</text>
        <dbReference type="Rhea" id="RHEA:10532"/>
        <dbReference type="ChEBI" id="CHEBI:15377"/>
        <dbReference type="ChEBI" id="CHEBI:33384"/>
        <dbReference type="ChEBI" id="CHEBI:57912"/>
        <dbReference type="ChEBI" id="CHEBI:58866"/>
        <dbReference type="ChEBI" id="CHEBI:59776"/>
        <dbReference type="EC" id="4.2.1.20"/>
    </reaction>
</comment>
<dbReference type="SUPFAM" id="SSF51366">
    <property type="entry name" value="Ribulose-phoshate binding barrel"/>
    <property type="match status" value="1"/>
</dbReference>
<keyword evidence="4" id="KW-0822">Tryptophan biosynthesis</keyword>
<dbReference type="OrthoDB" id="10050244at2759"/>
<evidence type="ECO:0000256" key="1">
    <source>
        <dbReference type="ARBA" id="ARBA00004733"/>
    </source>
</evidence>
<reference evidence="10" key="1">
    <citation type="submission" date="2020-10" db="EMBL/GenBank/DDBJ databases">
        <title>Unveiling of a novel bifunctional photoreceptor, Dualchrome1, isolated from a cosmopolitan green alga.</title>
        <authorList>
            <person name="Suzuki S."/>
            <person name="Kawachi M."/>
        </authorList>
    </citation>
    <scope>NUCLEOTIDE SEQUENCE</scope>
    <source>
        <strain evidence="10">NIES 2893</strain>
    </source>
</reference>
<dbReference type="UniPathway" id="UPA00035">
    <property type="reaction ID" value="UER00044"/>
</dbReference>
<keyword evidence="3" id="KW-0028">Amino-acid biosynthesis</keyword>
<evidence type="ECO:0000256" key="3">
    <source>
        <dbReference type="ARBA" id="ARBA00022605"/>
    </source>
</evidence>
<dbReference type="EMBL" id="BNJQ01000008">
    <property type="protein sequence ID" value="GHP04518.1"/>
    <property type="molecule type" value="Genomic_DNA"/>
</dbReference>
<dbReference type="InterPro" id="IPR002028">
    <property type="entry name" value="Trp_synthase_suA"/>
</dbReference>
<dbReference type="PROSITE" id="PS00167">
    <property type="entry name" value="TRP_SYNTHASE_ALPHA"/>
    <property type="match status" value="1"/>
</dbReference>
<evidence type="ECO:0000256" key="6">
    <source>
        <dbReference type="ARBA" id="ARBA00023239"/>
    </source>
</evidence>
<dbReference type="InterPro" id="IPR018204">
    <property type="entry name" value="Trp_synthase_alpha_AS"/>
</dbReference>
<keyword evidence="6" id="KW-0456">Lyase</keyword>
<keyword evidence="11" id="KW-1185">Reference proteome</keyword>
<dbReference type="InterPro" id="IPR011060">
    <property type="entry name" value="RibuloseP-bd_barrel"/>
</dbReference>
<dbReference type="GO" id="GO:0005829">
    <property type="term" value="C:cytosol"/>
    <property type="evidence" value="ECO:0007669"/>
    <property type="project" value="TreeGrafter"/>
</dbReference>
<organism evidence="10 11">
    <name type="scientific">Pycnococcus provasolii</name>
    <dbReference type="NCBI Taxonomy" id="41880"/>
    <lineage>
        <taxon>Eukaryota</taxon>
        <taxon>Viridiplantae</taxon>
        <taxon>Chlorophyta</taxon>
        <taxon>Pseudoscourfieldiophyceae</taxon>
        <taxon>Pseudoscourfieldiales</taxon>
        <taxon>Pycnococcaceae</taxon>
        <taxon>Pycnococcus</taxon>
    </lineage>
</organism>
<dbReference type="PANTHER" id="PTHR43406:SF1">
    <property type="entry name" value="TRYPTOPHAN SYNTHASE ALPHA CHAIN, CHLOROPLASTIC"/>
    <property type="match status" value="1"/>
</dbReference>
<proteinExistence type="inferred from homology"/>
<dbReference type="InterPro" id="IPR013785">
    <property type="entry name" value="Aldolase_TIM"/>
</dbReference>
<evidence type="ECO:0000256" key="2">
    <source>
        <dbReference type="ARBA" id="ARBA00011270"/>
    </source>
</evidence>
<evidence type="ECO:0000313" key="10">
    <source>
        <dbReference type="EMBL" id="GHP04518.1"/>
    </source>
</evidence>
<evidence type="ECO:0000313" key="11">
    <source>
        <dbReference type="Proteomes" id="UP000660262"/>
    </source>
</evidence>
<sequence>MSLSSRLRGSVQSRVSGGLGWRRRAACGDAPSLPLVPCRSLRSSLSAIGGNGASSSSVVCSASTTKSVSVSSRFAEIRQRGDVAFIPFIVAGDPDLESTKEALLRLDALGADIIEVGVPYSDPLADGPTIQQAATRALDNGATLDKVIAMLAEVSPKIKAPLVTFTYFNPIMSRGPEKFCETIKAAGLSGLLVPDIPLEETVAMREHCKAAGIELVLLTTPTTPADRMSQIAEASEGFIYLVSVTGVTGARAEVSNRVEGLVETLKATTDKPVAVGFGVSKPEHVKQLVSLGADGVIVGSAFVRALGESGSAAEGLDNLEKLGKELKAATAK</sequence>
<comment type="caution">
    <text evidence="10">The sequence shown here is derived from an EMBL/GenBank/DDBJ whole genome shotgun (WGS) entry which is preliminary data.</text>
</comment>
<accession>A0A830HCP2</accession>
<dbReference type="HAMAP" id="MF_00131">
    <property type="entry name" value="Trp_synth_alpha"/>
    <property type="match status" value="1"/>
</dbReference>
<dbReference type="PANTHER" id="PTHR43406">
    <property type="entry name" value="TRYPTOPHAN SYNTHASE, ALPHA CHAIN"/>
    <property type="match status" value="1"/>
</dbReference>
<dbReference type="Pfam" id="PF00290">
    <property type="entry name" value="Trp_syntA"/>
    <property type="match status" value="1"/>
</dbReference>
<dbReference type="AlphaFoldDB" id="A0A830HCP2"/>
<comment type="subunit">
    <text evidence="2">Tetramer of two alpha and two beta chains.</text>
</comment>
<dbReference type="NCBIfam" id="TIGR00262">
    <property type="entry name" value="trpA"/>
    <property type="match status" value="1"/>
</dbReference>
<evidence type="ECO:0008006" key="12">
    <source>
        <dbReference type="Google" id="ProtNLM"/>
    </source>
</evidence>
<comment type="pathway">
    <text evidence="1">Amino-acid biosynthesis; L-tryptophan biosynthesis; L-tryptophan from chorismate: step 5/5.</text>
</comment>
<evidence type="ECO:0000256" key="4">
    <source>
        <dbReference type="ARBA" id="ARBA00022822"/>
    </source>
</evidence>